<dbReference type="GeneID" id="81423722"/>
<keyword evidence="4" id="KW-1185">Reference proteome</keyword>
<dbReference type="RefSeq" id="XP_056548152.1">
    <property type="nucleotide sequence ID" value="XM_056684546.1"/>
</dbReference>
<evidence type="ECO:0000313" key="3">
    <source>
        <dbReference type="EMBL" id="KAJ5176544.1"/>
    </source>
</evidence>
<dbReference type="AlphaFoldDB" id="A0A9W9IFB6"/>
<keyword evidence="2" id="KW-0812">Transmembrane</keyword>
<comment type="caution">
    <text evidence="3">The sequence shown here is derived from an EMBL/GenBank/DDBJ whole genome shotgun (WGS) entry which is preliminary data.</text>
</comment>
<accession>A0A9W9IFB6</accession>
<keyword evidence="2" id="KW-0472">Membrane</keyword>
<evidence type="ECO:0000256" key="2">
    <source>
        <dbReference type="SAM" id="Phobius"/>
    </source>
</evidence>
<reference evidence="3" key="1">
    <citation type="submission" date="2022-11" db="EMBL/GenBank/DDBJ databases">
        <authorList>
            <person name="Petersen C."/>
        </authorList>
    </citation>
    <scope>NUCLEOTIDE SEQUENCE</scope>
    <source>
        <strain evidence="3">IBT 26290</strain>
    </source>
</reference>
<keyword evidence="2" id="KW-1133">Transmembrane helix</keyword>
<proteinExistence type="predicted"/>
<name>A0A9W9IFB6_9EURO</name>
<sequence>MRRTWQTPFNSASILIPRQPPEVSRSEWATNRELINREHAMPSHYFRARRMAIQTVFQARVYSSKVTAEMVVQHHRLKMTELQSLVYFLVLLAFTLAASNLISNLQITKYEVYLVVIQNRGWDPLQGPLPHFSVTVPIFSKQQAASFLRSYVEFRRMSRSQSGPVSPESPRSRSASMTLTMEEFSMNSMDSTKSSKLKTTGMSIGVSEDSGQGSQL</sequence>
<dbReference type="Proteomes" id="UP001149163">
    <property type="component" value="Unassembled WGS sequence"/>
</dbReference>
<feature type="compositionally biased region" description="Polar residues" evidence="1">
    <location>
        <begin position="172"/>
        <end position="202"/>
    </location>
</feature>
<evidence type="ECO:0000256" key="1">
    <source>
        <dbReference type="SAM" id="MobiDB-lite"/>
    </source>
</evidence>
<protein>
    <submittedName>
        <fullName evidence="3">Uncharacterized protein</fullName>
    </submittedName>
</protein>
<feature type="region of interest" description="Disordered" evidence="1">
    <location>
        <begin position="159"/>
        <end position="216"/>
    </location>
</feature>
<evidence type="ECO:0000313" key="4">
    <source>
        <dbReference type="Proteomes" id="UP001149163"/>
    </source>
</evidence>
<gene>
    <name evidence="3" type="ORF">N7482_002421</name>
</gene>
<dbReference type="EMBL" id="JAPQKN010000001">
    <property type="protein sequence ID" value="KAJ5176544.1"/>
    <property type="molecule type" value="Genomic_DNA"/>
</dbReference>
<feature type="transmembrane region" description="Helical" evidence="2">
    <location>
        <begin position="85"/>
        <end position="102"/>
    </location>
</feature>
<organism evidence="3 4">
    <name type="scientific">Penicillium canariense</name>
    <dbReference type="NCBI Taxonomy" id="189055"/>
    <lineage>
        <taxon>Eukaryota</taxon>
        <taxon>Fungi</taxon>
        <taxon>Dikarya</taxon>
        <taxon>Ascomycota</taxon>
        <taxon>Pezizomycotina</taxon>
        <taxon>Eurotiomycetes</taxon>
        <taxon>Eurotiomycetidae</taxon>
        <taxon>Eurotiales</taxon>
        <taxon>Aspergillaceae</taxon>
        <taxon>Penicillium</taxon>
    </lineage>
</organism>
<reference evidence="3" key="2">
    <citation type="journal article" date="2023" name="IMA Fungus">
        <title>Comparative genomic study of the Penicillium genus elucidates a diverse pangenome and 15 lateral gene transfer events.</title>
        <authorList>
            <person name="Petersen C."/>
            <person name="Sorensen T."/>
            <person name="Nielsen M.R."/>
            <person name="Sondergaard T.E."/>
            <person name="Sorensen J.L."/>
            <person name="Fitzpatrick D.A."/>
            <person name="Frisvad J.C."/>
            <person name="Nielsen K.L."/>
        </authorList>
    </citation>
    <scope>NUCLEOTIDE SEQUENCE</scope>
    <source>
        <strain evidence="3">IBT 26290</strain>
    </source>
</reference>